<keyword evidence="7" id="KW-1185">Reference proteome</keyword>
<proteinExistence type="inferred from homology"/>
<evidence type="ECO:0000256" key="4">
    <source>
        <dbReference type="ARBA" id="ARBA00023002"/>
    </source>
</evidence>
<sequence length="449" mass="50510">MSTESKTDSRSPARPFWLRGDFAPVADEVTAHELPVEGELPRELAGTYMRNGPNPKDGFSPHWWFGDGMVHGIHLAGGKARWYRNRYVRTARFTGAEAGSERERRLRGGGTSNTHVIEHAGRILSMVEASLPMQLDRELSTVGAFDFGGAVDTPMTAHPKRCPLTGELHFFGYQVVRPYLTYYIADARGRVISKREIEVDGASYLHDFAITERYAVFFDSPARMIRDWGAGIPFEWNDSHQTRIGVVPRAGGKVRWFDVESGQLCHTANAFERAGTIVLEAVRSARFEAAPPYLHRWEVDLESGRTRERQLDDRLVEFPRIDDRRVGRPHRYTYVLEMLDFVDGAPTKSLLRRYEAETGTSLAQELGPGQIPGECVFVPKSAQSPEDSGWLLSFVRDRERDISELVVLDAGHFGAAPVARVRLPQRVPFGIHGSWVPAVDEAHRSWAAR</sequence>
<dbReference type="RefSeq" id="WP_395817312.1">
    <property type="nucleotide sequence ID" value="NZ_CP043494.1"/>
</dbReference>
<comment type="cofactor">
    <cofactor evidence="1">
        <name>Fe(2+)</name>
        <dbReference type="ChEBI" id="CHEBI:29033"/>
    </cofactor>
</comment>
<dbReference type="InterPro" id="IPR004294">
    <property type="entry name" value="Carotenoid_Oase"/>
</dbReference>
<reference evidence="6 7" key="1">
    <citation type="submission" date="2019-08" db="EMBL/GenBank/DDBJ databases">
        <title>Archangium and Cystobacter genomes.</title>
        <authorList>
            <person name="Chen I.-C.K."/>
            <person name="Wielgoss S."/>
        </authorList>
    </citation>
    <scope>NUCLEOTIDE SEQUENCE [LARGE SCALE GENOMIC DNA]</scope>
    <source>
        <strain evidence="6 7">Cbm 6</strain>
    </source>
</reference>
<evidence type="ECO:0000313" key="6">
    <source>
        <dbReference type="EMBL" id="WNG44463.1"/>
    </source>
</evidence>
<protein>
    <submittedName>
        <fullName evidence="6">Carotenoid oxygenase family protein</fullName>
    </submittedName>
</protein>
<keyword evidence="3" id="KW-0479">Metal-binding</keyword>
<keyword evidence="5" id="KW-0408">Iron</keyword>
<evidence type="ECO:0000256" key="1">
    <source>
        <dbReference type="ARBA" id="ARBA00001954"/>
    </source>
</evidence>
<organism evidence="6 7">
    <name type="scientific">Archangium minus</name>
    <dbReference type="NCBI Taxonomy" id="83450"/>
    <lineage>
        <taxon>Bacteria</taxon>
        <taxon>Pseudomonadati</taxon>
        <taxon>Myxococcota</taxon>
        <taxon>Myxococcia</taxon>
        <taxon>Myxococcales</taxon>
        <taxon>Cystobacterineae</taxon>
        <taxon>Archangiaceae</taxon>
        <taxon>Archangium</taxon>
    </lineage>
</organism>
<dbReference type="PANTHER" id="PTHR10543">
    <property type="entry name" value="BETA-CAROTENE DIOXYGENASE"/>
    <property type="match status" value="1"/>
</dbReference>
<dbReference type="Proteomes" id="UP001611383">
    <property type="component" value="Chromosome"/>
</dbReference>
<dbReference type="Pfam" id="PF03055">
    <property type="entry name" value="RPE65"/>
    <property type="match status" value="1"/>
</dbReference>
<gene>
    <name evidence="6" type="ORF">F0U60_10330</name>
</gene>
<comment type="similarity">
    <text evidence="2">Belongs to the carotenoid oxygenase family.</text>
</comment>
<dbReference type="PANTHER" id="PTHR10543:SF89">
    <property type="entry name" value="CAROTENOID 9,10(9',10')-CLEAVAGE DIOXYGENASE 1"/>
    <property type="match status" value="1"/>
</dbReference>
<accession>A0ABY9WLG0</accession>
<evidence type="ECO:0000256" key="2">
    <source>
        <dbReference type="ARBA" id="ARBA00006787"/>
    </source>
</evidence>
<dbReference type="EMBL" id="CP043494">
    <property type="protein sequence ID" value="WNG44463.1"/>
    <property type="molecule type" value="Genomic_DNA"/>
</dbReference>
<evidence type="ECO:0000256" key="5">
    <source>
        <dbReference type="ARBA" id="ARBA00023004"/>
    </source>
</evidence>
<name>A0ABY9WLG0_9BACT</name>
<evidence type="ECO:0000313" key="7">
    <source>
        <dbReference type="Proteomes" id="UP001611383"/>
    </source>
</evidence>
<evidence type="ECO:0000256" key="3">
    <source>
        <dbReference type="ARBA" id="ARBA00022723"/>
    </source>
</evidence>
<keyword evidence="4" id="KW-0560">Oxidoreductase</keyword>